<dbReference type="GO" id="GO:0061630">
    <property type="term" value="F:ubiquitin protein ligase activity"/>
    <property type="evidence" value="ECO:0007669"/>
    <property type="project" value="TreeGrafter"/>
</dbReference>
<evidence type="ECO:0000256" key="5">
    <source>
        <dbReference type="ARBA" id="ARBA00023136"/>
    </source>
</evidence>
<dbReference type="Pfam" id="PF13639">
    <property type="entry name" value="zf-RING_2"/>
    <property type="match status" value="1"/>
</dbReference>
<dbReference type="InterPro" id="IPR013083">
    <property type="entry name" value="Znf_RING/FYVE/PHD"/>
</dbReference>
<gene>
    <name evidence="9" type="ORF">WJX81_005662</name>
</gene>
<dbReference type="Proteomes" id="UP001445335">
    <property type="component" value="Unassembled WGS sequence"/>
</dbReference>
<feature type="transmembrane region" description="Helical" evidence="7">
    <location>
        <begin position="282"/>
        <end position="304"/>
    </location>
</feature>
<feature type="transmembrane region" description="Helical" evidence="7">
    <location>
        <begin position="23"/>
        <end position="45"/>
    </location>
</feature>
<feature type="transmembrane region" description="Helical" evidence="7">
    <location>
        <begin position="144"/>
        <end position="163"/>
    </location>
</feature>
<dbReference type="GO" id="GO:0008270">
    <property type="term" value="F:zinc ion binding"/>
    <property type="evidence" value="ECO:0007669"/>
    <property type="project" value="UniProtKB-KW"/>
</dbReference>
<keyword evidence="2 7" id="KW-0812">Transmembrane</keyword>
<comment type="caution">
    <text evidence="9">The sequence shown here is derived from an EMBL/GenBank/DDBJ whole genome shotgun (WGS) entry which is preliminary data.</text>
</comment>
<accession>A0AAW1RHL5</accession>
<keyword evidence="10" id="KW-1185">Reference proteome</keyword>
<keyword evidence="6" id="KW-0863">Zinc-finger</keyword>
<keyword evidence="5 7" id="KW-0472">Membrane</keyword>
<keyword evidence="6" id="KW-0862">Zinc</keyword>
<feature type="transmembrane region" description="Helical" evidence="7">
    <location>
        <begin position="52"/>
        <end position="68"/>
    </location>
</feature>
<feature type="transmembrane region" description="Helical" evidence="7">
    <location>
        <begin position="74"/>
        <end position="95"/>
    </location>
</feature>
<feature type="transmembrane region" description="Helical" evidence="7">
    <location>
        <begin position="107"/>
        <end position="132"/>
    </location>
</feature>
<evidence type="ECO:0000256" key="1">
    <source>
        <dbReference type="ARBA" id="ARBA00004141"/>
    </source>
</evidence>
<feature type="domain" description="RING-type" evidence="8">
    <location>
        <begin position="193"/>
        <end position="254"/>
    </location>
</feature>
<dbReference type="SUPFAM" id="SSF57850">
    <property type="entry name" value="RING/U-box"/>
    <property type="match status" value="1"/>
</dbReference>
<evidence type="ECO:0000313" key="9">
    <source>
        <dbReference type="EMBL" id="KAK9833314.1"/>
    </source>
</evidence>
<comment type="subcellular location">
    <subcellularLocation>
        <location evidence="1">Membrane</location>
        <topology evidence="1">Multi-pass membrane protein</topology>
    </subcellularLocation>
</comment>
<evidence type="ECO:0000256" key="4">
    <source>
        <dbReference type="ARBA" id="ARBA00022989"/>
    </source>
</evidence>
<dbReference type="SMART" id="SM00184">
    <property type="entry name" value="RING"/>
    <property type="match status" value="1"/>
</dbReference>
<organism evidence="9 10">
    <name type="scientific">Elliptochloris bilobata</name>
    <dbReference type="NCBI Taxonomy" id="381761"/>
    <lineage>
        <taxon>Eukaryota</taxon>
        <taxon>Viridiplantae</taxon>
        <taxon>Chlorophyta</taxon>
        <taxon>core chlorophytes</taxon>
        <taxon>Trebouxiophyceae</taxon>
        <taxon>Trebouxiophyceae incertae sedis</taxon>
        <taxon>Elliptochloris clade</taxon>
        <taxon>Elliptochloris</taxon>
    </lineage>
</organism>
<evidence type="ECO:0000256" key="3">
    <source>
        <dbReference type="ARBA" id="ARBA00022723"/>
    </source>
</evidence>
<dbReference type="InterPro" id="IPR001841">
    <property type="entry name" value="Znf_RING"/>
</dbReference>
<dbReference type="Gene3D" id="3.30.40.10">
    <property type="entry name" value="Zinc/RING finger domain, C3HC4 (zinc finger)"/>
    <property type="match status" value="1"/>
</dbReference>
<dbReference type="GO" id="GO:0036503">
    <property type="term" value="P:ERAD pathway"/>
    <property type="evidence" value="ECO:0007669"/>
    <property type="project" value="TreeGrafter"/>
</dbReference>
<dbReference type="InterPro" id="IPR040176">
    <property type="entry name" value="RNF121/RNF175"/>
</dbReference>
<dbReference type="PANTHER" id="PTHR13407">
    <property type="entry name" value="RNF121 PROTEIN"/>
    <property type="match status" value="1"/>
</dbReference>
<proteinExistence type="predicted"/>
<evidence type="ECO:0000256" key="6">
    <source>
        <dbReference type="PROSITE-ProRule" id="PRU00175"/>
    </source>
</evidence>
<keyword evidence="3" id="KW-0479">Metal-binding</keyword>
<protein>
    <recommendedName>
        <fullName evidence="8">RING-type domain-containing protein</fullName>
    </recommendedName>
</protein>
<dbReference type="GO" id="GO:0000139">
    <property type="term" value="C:Golgi membrane"/>
    <property type="evidence" value="ECO:0007669"/>
    <property type="project" value="TreeGrafter"/>
</dbReference>
<reference evidence="9 10" key="1">
    <citation type="journal article" date="2024" name="Nat. Commun.">
        <title>Phylogenomics reveals the evolutionary origins of lichenization in chlorophyte algae.</title>
        <authorList>
            <person name="Puginier C."/>
            <person name="Libourel C."/>
            <person name="Otte J."/>
            <person name="Skaloud P."/>
            <person name="Haon M."/>
            <person name="Grisel S."/>
            <person name="Petersen M."/>
            <person name="Berrin J.G."/>
            <person name="Delaux P.M."/>
            <person name="Dal Grande F."/>
            <person name="Keller J."/>
        </authorList>
    </citation>
    <scope>NUCLEOTIDE SEQUENCE [LARGE SCALE GENOMIC DNA]</scope>
    <source>
        <strain evidence="9 10">SAG 245.80</strain>
    </source>
</reference>
<evidence type="ECO:0000313" key="10">
    <source>
        <dbReference type="Proteomes" id="UP001445335"/>
    </source>
</evidence>
<sequence>MSDPVDKAEFVKEYESAQQHDKYAVVVFYVIMGTLITAQSLLFWWKRKHKRTYELVTLLGLWLVPPIVSAHFHFWQFLAVWCLFTASTGYMLWRCTQRPMPRTTPRLVYGWFLGLYKVSVAAGLCGYVLLFGEVFGAGLLLRPAGVPASLSLLLVWYGVYFGIMGRDCAEVAADRLALSIGSRRQLAVSVRECSLCGGELTDFSSVGSGAGNGSAAREALGGDATVQLSCKHCFHDQCIRGWTIVGKKDTCPACLEKVDLRSVFQDRPWETRNLSWIQMLDAVRYLVAWNPVVLVLLHFGLHFLGLERHVHHRGPYPLGSANATALNSTVQHAVNSSLLNGTGTALGGLLGGAEGVAAAANATLLGVVADAAAGGGSLGGAGVVQ</sequence>
<dbReference type="GO" id="GO:0005789">
    <property type="term" value="C:endoplasmic reticulum membrane"/>
    <property type="evidence" value="ECO:0007669"/>
    <property type="project" value="TreeGrafter"/>
</dbReference>
<evidence type="ECO:0000256" key="2">
    <source>
        <dbReference type="ARBA" id="ARBA00022692"/>
    </source>
</evidence>
<name>A0AAW1RHL5_9CHLO</name>
<dbReference type="EMBL" id="JALJOU010000037">
    <property type="protein sequence ID" value="KAK9833314.1"/>
    <property type="molecule type" value="Genomic_DNA"/>
</dbReference>
<keyword evidence="4 7" id="KW-1133">Transmembrane helix</keyword>
<dbReference type="AlphaFoldDB" id="A0AAW1RHL5"/>
<evidence type="ECO:0000256" key="7">
    <source>
        <dbReference type="SAM" id="Phobius"/>
    </source>
</evidence>
<evidence type="ECO:0000259" key="8">
    <source>
        <dbReference type="PROSITE" id="PS50089"/>
    </source>
</evidence>
<dbReference type="PANTHER" id="PTHR13407:SF0">
    <property type="entry name" value="FI05221P"/>
    <property type="match status" value="1"/>
</dbReference>
<dbReference type="PROSITE" id="PS50089">
    <property type="entry name" value="ZF_RING_2"/>
    <property type="match status" value="1"/>
</dbReference>